<gene>
    <name evidence="1" type="ORF">N866_10675</name>
</gene>
<dbReference type="EMBL" id="AXCW01000294">
    <property type="protein sequence ID" value="EYR62214.1"/>
    <property type="molecule type" value="Genomic_DNA"/>
</dbReference>
<keyword evidence="2" id="KW-1185">Reference proteome</keyword>
<reference evidence="1 2" key="1">
    <citation type="submission" date="2014-01" db="EMBL/GenBank/DDBJ databases">
        <title>Actinotalea ferrariae CF5-4.</title>
        <authorList>
            <person name="Chen F."/>
            <person name="Li Y."/>
            <person name="Wang G."/>
        </authorList>
    </citation>
    <scope>NUCLEOTIDE SEQUENCE [LARGE SCALE GENOMIC DNA]</scope>
    <source>
        <strain evidence="1 2">CF5-4</strain>
    </source>
</reference>
<evidence type="ECO:0000313" key="2">
    <source>
        <dbReference type="Proteomes" id="UP000019753"/>
    </source>
</evidence>
<comment type="caution">
    <text evidence="1">The sequence shown here is derived from an EMBL/GenBank/DDBJ whole genome shotgun (WGS) entry which is preliminary data.</text>
</comment>
<dbReference type="OrthoDB" id="530515at2"/>
<dbReference type="Proteomes" id="UP000019753">
    <property type="component" value="Unassembled WGS sequence"/>
</dbReference>
<name>A0A021VLX2_9CELL</name>
<evidence type="ECO:0000313" key="1">
    <source>
        <dbReference type="EMBL" id="EYR62214.1"/>
    </source>
</evidence>
<evidence type="ECO:0008006" key="3">
    <source>
        <dbReference type="Google" id="ProtNLM"/>
    </source>
</evidence>
<organism evidence="1 2">
    <name type="scientific">Actinotalea ferrariae CF5-4</name>
    <dbReference type="NCBI Taxonomy" id="948458"/>
    <lineage>
        <taxon>Bacteria</taxon>
        <taxon>Bacillati</taxon>
        <taxon>Actinomycetota</taxon>
        <taxon>Actinomycetes</taxon>
        <taxon>Micrococcales</taxon>
        <taxon>Cellulomonadaceae</taxon>
        <taxon>Actinotalea</taxon>
    </lineage>
</organism>
<proteinExistence type="predicted"/>
<accession>A0A021VLX2</accession>
<protein>
    <recommendedName>
        <fullName evidence="3">Bacterial Pleckstrin homology domain-containing protein</fullName>
    </recommendedName>
</protein>
<dbReference type="RefSeq" id="WP_034228483.1">
    <property type="nucleotide sequence ID" value="NZ_AXCW01000294.1"/>
</dbReference>
<sequence>MTTISLTRTSLRVHPTRSEKILGLLRDTEVPLSAVRAVEVVPDGIAAARGIRAPGLGIPGVRLVGTWRGRSRRALVSVRRQRPAVHVRLEGDRWSELLLDVDEPASVAERIRSALG</sequence>
<dbReference type="AlphaFoldDB" id="A0A021VLX2"/>